<name>A0AAX4PDH3_9CHLO</name>
<dbReference type="Proteomes" id="UP001472866">
    <property type="component" value="Chromosome 09"/>
</dbReference>
<evidence type="ECO:0000259" key="17">
    <source>
        <dbReference type="Pfam" id="PF02887"/>
    </source>
</evidence>
<keyword evidence="9" id="KW-0067">ATP-binding</keyword>
<comment type="similarity">
    <text evidence="3 14">Belongs to the pyruvate kinase family.</text>
</comment>
<keyword evidence="12 18" id="KW-0670">Pyruvate</keyword>
<dbReference type="InterPro" id="IPR036918">
    <property type="entry name" value="Pyrv_Knase_C_sf"/>
</dbReference>
<keyword evidence="5 14" id="KW-0808">Transferase</keyword>
<feature type="compositionally biased region" description="Low complexity" evidence="15">
    <location>
        <begin position="38"/>
        <end position="62"/>
    </location>
</feature>
<dbReference type="Pfam" id="PF02887">
    <property type="entry name" value="PK_C"/>
    <property type="match status" value="1"/>
</dbReference>
<dbReference type="GO" id="GO:0000287">
    <property type="term" value="F:magnesium ion binding"/>
    <property type="evidence" value="ECO:0007669"/>
    <property type="project" value="InterPro"/>
</dbReference>
<comment type="cofactor">
    <cofactor evidence="1">
        <name>K(+)</name>
        <dbReference type="ChEBI" id="CHEBI:29103"/>
    </cofactor>
</comment>
<evidence type="ECO:0000256" key="14">
    <source>
        <dbReference type="RuleBase" id="RU000504"/>
    </source>
</evidence>
<feature type="domain" description="Pyruvate kinase C-terminal" evidence="17">
    <location>
        <begin position="507"/>
        <end position="606"/>
    </location>
</feature>
<keyword evidence="10 14" id="KW-0460">Magnesium</keyword>
<dbReference type="Gene3D" id="3.20.20.60">
    <property type="entry name" value="Phosphoenolpyruvate-binding domains"/>
    <property type="match status" value="1"/>
</dbReference>
<evidence type="ECO:0000313" key="18">
    <source>
        <dbReference type="EMBL" id="WZN64287.1"/>
    </source>
</evidence>
<reference evidence="18 19" key="1">
    <citation type="submission" date="2024-03" db="EMBL/GenBank/DDBJ databases">
        <title>Complete genome sequence of the green alga Chloropicon roscoffensis RCC1871.</title>
        <authorList>
            <person name="Lemieux C."/>
            <person name="Pombert J.-F."/>
            <person name="Otis C."/>
            <person name="Turmel M."/>
        </authorList>
    </citation>
    <scope>NUCLEOTIDE SEQUENCE [LARGE SCALE GENOMIC DNA]</scope>
    <source>
        <strain evidence="18 19">RCC1871</strain>
    </source>
</reference>
<dbReference type="SUPFAM" id="SSF50800">
    <property type="entry name" value="PK beta-barrel domain-like"/>
    <property type="match status" value="1"/>
</dbReference>
<dbReference type="NCBIfam" id="TIGR01064">
    <property type="entry name" value="pyruv_kin"/>
    <property type="match status" value="1"/>
</dbReference>
<feature type="region of interest" description="Disordered" evidence="15">
    <location>
        <begin position="1"/>
        <end position="65"/>
    </location>
</feature>
<feature type="region of interest" description="Disordered" evidence="15">
    <location>
        <begin position="185"/>
        <end position="217"/>
    </location>
</feature>
<dbReference type="AlphaFoldDB" id="A0AAX4PDH3"/>
<dbReference type="GO" id="GO:0030955">
    <property type="term" value="F:potassium ion binding"/>
    <property type="evidence" value="ECO:0007669"/>
    <property type="project" value="InterPro"/>
</dbReference>
<dbReference type="GO" id="GO:0004743">
    <property type="term" value="F:pyruvate kinase activity"/>
    <property type="evidence" value="ECO:0007669"/>
    <property type="project" value="UniProtKB-EC"/>
</dbReference>
<evidence type="ECO:0000256" key="2">
    <source>
        <dbReference type="ARBA" id="ARBA00004997"/>
    </source>
</evidence>
<evidence type="ECO:0000256" key="3">
    <source>
        <dbReference type="ARBA" id="ARBA00008663"/>
    </source>
</evidence>
<evidence type="ECO:0000256" key="8">
    <source>
        <dbReference type="ARBA" id="ARBA00022777"/>
    </source>
</evidence>
<evidence type="ECO:0000256" key="5">
    <source>
        <dbReference type="ARBA" id="ARBA00022679"/>
    </source>
</evidence>
<evidence type="ECO:0000256" key="1">
    <source>
        <dbReference type="ARBA" id="ARBA00001958"/>
    </source>
</evidence>
<feature type="domain" description="Pyruvate kinase barrel" evidence="16">
    <location>
        <begin position="93"/>
        <end position="183"/>
    </location>
</feature>
<evidence type="ECO:0000259" key="16">
    <source>
        <dbReference type="Pfam" id="PF00224"/>
    </source>
</evidence>
<organism evidence="18 19">
    <name type="scientific">Chloropicon roscoffensis</name>
    <dbReference type="NCBI Taxonomy" id="1461544"/>
    <lineage>
        <taxon>Eukaryota</taxon>
        <taxon>Viridiplantae</taxon>
        <taxon>Chlorophyta</taxon>
        <taxon>Chloropicophyceae</taxon>
        <taxon>Chloropicales</taxon>
        <taxon>Chloropicaceae</taxon>
        <taxon>Chloropicon</taxon>
    </lineage>
</organism>
<dbReference type="InterPro" id="IPR015813">
    <property type="entry name" value="Pyrv/PenolPyrv_kinase-like_dom"/>
</dbReference>
<evidence type="ECO:0000256" key="12">
    <source>
        <dbReference type="ARBA" id="ARBA00023317"/>
    </source>
</evidence>
<evidence type="ECO:0000256" key="6">
    <source>
        <dbReference type="ARBA" id="ARBA00022723"/>
    </source>
</evidence>
<keyword evidence="7" id="KW-0547">Nucleotide-binding</keyword>
<keyword evidence="19" id="KW-1185">Reference proteome</keyword>
<accession>A0AAX4PDH3</accession>
<evidence type="ECO:0000256" key="15">
    <source>
        <dbReference type="SAM" id="MobiDB-lite"/>
    </source>
</evidence>
<evidence type="ECO:0000256" key="4">
    <source>
        <dbReference type="ARBA" id="ARBA00012142"/>
    </source>
</evidence>
<dbReference type="PANTHER" id="PTHR11817">
    <property type="entry name" value="PYRUVATE KINASE"/>
    <property type="match status" value="1"/>
</dbReference>
<dbReference type="EC" id="2.7.1.40" evidence="4 14"/>
<comment type="catalytic activity">
    <reaction evidence="13 14">
        <text>pyruvate + ATP = phosphoenolpyruvate + ADP + H(+)</text>
        <dbReference type="Rhea" id="RHEA:18157"/>
        <dbReference type="ChEBI" id="CHEBI:15361"/>
        <dbReference type="ChEBI" id="CHEBI:15378"/>
        <dbReference type="ChEBI" id="CHEBI:30616"/>
        <dbReference type="ChEBI" id="CHEBI:58702"/>
        <dbReference type="ChEBI" id="CHEBI:456216"/>
        <dbReference type="EC" id="2.7.1.40"/>
    </reaction>
</comment>
<dbReference type="GO" id="GO:0005524">
    <property type="term" value="F:ATP binding"/>
    <property type="evidence" value="ECO:0007669"/>
    <property type="project" value="UniProtKB-KW"/>
</dbReference>
<keyword evidence="11 14" id="KW-0324">Glycolysis</keyword>
<dbReference type="Gene3D" id="3.40.1380.20">
    <property type="entry name" value="Pyruvate kinase, C-terminal domain"/>
    <property type="match status" value="1"/>
</dbReference>
<evidence type="ECO:0000256" key="13">
    <source>
        <dbReference type="ARBA" id="ARBA00048152"/>
    </source>
</evidence>
<proteinExistence type="inferred from homology"/>
<dbReference type="EMBL" id="CP151509">
    <property type="protein sequence ID" value="WZN64287.1"/>
    <property type="molecule type" value="Genomic_DNA"/>
</dbReference>
<evidence type="ECO:0000313" key="19">
    <source>
        <dbReference type="Proteomes" id="UP001472866"/>
    </source>
</evidence>
<comment type="pathway">
    <text evidence="2 14">Carbohydrate degradation; glycolysis; pyruvate from D-glyceraldehyde 3-phosphate: step 5/5.</text>
</comment>
<dbReference type="GO" id="GO:0016301">
    <property type="term" value="F:kinase activity"/>
    <property type="evidence" value="ECO:0007669"/>
    <property type="project" value="UniProtKB-KW"/>
</dbReference>
<dbReference type="InterPro" id="IPR001697">
    <property type="entry name" value="Pyr_Knase"/>
</dbReference>
<sequence>MASPACSAGAALGTARRPRASSLGRRSSSTLPRVWFGAPRGPARSSSSAAPSSARQRRSTSSIVTRVATPNSSVDVDTALVKELKENGFRSTRRTKLVCTIGPATSGYDELELLAQNGMNVARLNMCHGKHDWHKQVIERIRKLNRELGYSLAIMVDTEGSEVHIGDIEEPRPVEKDDRWTFTIRSLERSPATPPSAAAEAEGPDAKKASEDSAAAGDKPRIAEVNYDGFSEDVKVGDEILVDGGMVNFRVAELQGPDVICECVEPGLLLPKANLTFRRNGLPVRARNSMLPTISAKDWLDIDFAIENDVDLIAISFVKTAETVNHLKSYLKSKCLDGQRVVPGLVSKIESPESLDNLDDIVAASDAVMVARGDLGSQIPLEDVPVVQQQITAACRRLNKPCIVASHLLRSMLEHPTPTRAEVADIADVVQQRADALMLSGESAAGLHPMKSLDVLRAVALRTEQQQLEFGGHQAGGGVASGMLERLYREKSGETKISEQEYISEGLCASAAHLAEQLNVSAIFVYTKRGYMASLLSRCRPSCPIFAFTDTDAVRRRMNLSWGIVPFRIDLFKDNPERTVERTFKLLRARDLIKEGELVIVVSDVGPTADVIRSIQVRYVTASGSAGA</sequence>
<dbReference type="PRINTS" id="PR01050">
    <property type="entry name" value="PYRUVTKNASE"/>
</dbReference>
<gene>
    <name evidence="18" type="ORF">HKI87_09g58420</name>
</gene>
<dbReference type="InterPro" id="IPR011037">
    <property type="entry name" value="Pyrv_Knase-like_insert_dom_sf"/>
</dbReference>
<keyword evidence="6" id="KW-0479">Metal-binding</keyword>
<keyword evidence="8 14" id="KW-0418">Kinase</keyword>
<dbReference type="SUPFAM" id="SSF51621">
    <property type="entry name" value="Phosphoenolpyruvate/pyruvate domain"/>
    <property type="match status" value="1"/>
</dbReference>
<dbReference type="InterPro" id="IPR040442">
    <property type="entry name" value="Pyrv_kinase-like_dom_sf"/>
</dbReference>
<dbReference type="Gene3D" id="2.40.33.10">
    <property type="entry name" value="PK beta-barrel domain-like"/>
    <property type="match status" value="1"/>
</dbReference>
<dbReference type="Pfam" id="PF00224">
    <property type="entry name" value="PK"/>
    <property type="match status" value="2"/>
</dbReference>
<evidence type="ECO:0000256" key="11">
    <source>
        <dbReference type="ARBA" id="ARBA00023152"/>
    </source>
</evidence>
<evidence type="ECO:0000256" key="10">
    <source>
        <dbReference type="ARBA" id="ARBA00022842"/>
    </source>
</evidence>
<dbReference type="InterPro" id="IPR015793">
    <property type="entry name" value="Pyrv_Knase_brl"/>
</dbReference>
<dbReference type="InterPro" id="IPR015806">
    <property type="entry name" value="Pyrv_Knase_insert_dom_sf"/>
</dbReference>
<feature type="domain" description="Pyruvate kinase barrel" evidence="16">
    <location>
        <begin position="219"/>
        <end position="452"/>
    </location>
</feature>
<evidence type="ECO:0000256" key="9">
    <source>
        <dbReference type="ARBA" id="ARBA00022840"/>
    </source>
</evidence>
<protein>
    <recommendedName>
        <fullName evidence="4 14">Pyruvate kinase</fullName>
        <ecNumber evidence="4 14">2.7.1.40</ecNumber>
    </recommendedName>
</protein>
<dbReference type="InterPro" id="IPR015795">
    <property type="entry name" value="Pyrv_Knase_C"/>
</dbReference>
<evidence type="ECO:0000256" key="7">
    <source>
        <dbReference type="ARBA" id="ARBA00022741"/>
    </source>
</evidence>
<dbReference type="SUPFAM" id="SSF52935">
    <property type="entry name" value="PK C-terminal domain-like"/>
    <property type="match status" value="1"/>
</dbReference>